<feature type="compositionally biased region" description="Polar residues" evidence="2">
    <location>
        <begin position="295"/>
        <end position="315"/>
    </location>
</feature>
<evidence type="ECO:0000313" key="4">
    <source>
        <dbReference type="EMBL" id="KJZ76795.1"/>
    </source>
</evidence>
<feature type="domain" description="RRM" evidence="3">
    <location>
        <begin position="408"/>
        <end position="479"/>
    </location>
</feature>
<feature type="compositionally biased region" description="Basic and acidic residues" evidence="2">
    <location>
        <begin position="471"/>
        <end position="503"/>
    </location>
</feature>
<dbReference type="Gene3D" id="3.30.70.330">
    <property type="match status" value="1"/>
</dbReference>
<dbReference type="EMBL" id="KQ030509">
    <property type="protein sequence ID" value="KJZ76795.1"/>
    <property type="molecule type" value="Genomic_DNA"/>
</dbReference>
<feature type="region of interest" description="Disordered" evidence="2">
    <location>
        <begin position="712"/>
        <end position="747"/>
    </location>
</feature>
<dbReference type="InterPro" id="IPR035979">
    <property type="entry name" value="RBD_domain_sf"/>
</dbReference>
<protein>
    <recommendedName>
        <fullName evidence="3">RRM domain-containing protein</fullName>
    </recommendedName>
</protein>
<feature type="region of interest" description="Disordered" evidence="2">
    <location>
        <begin position="1"/>
        <end position="23"/>
    </location>
</feature>
<feature type="region of interest" description="Disordered" evidence="2">
    <location>
        <begin position="471"/>
        <end position="586"/>
    </location>
</feature>
<organism evidence="4 5">
    <name type="scientific">Hirsutella minnesotensis 3608</name>
    <dbReference type="NCBI Taxonomy" id="1043627"/>
    <lineage>
        <taxon>Eukaryota</taxon>
        <taxon>Fungi</taxon>
        <taxon>Dikarya</taxon>
        <taxon>Ascomycota</taxon>
        <taxon>Pezizomycotina</taxon>
        <taxon>Sordariomycetes</taxon>
        <taxon>Hypocreomycetidae</taxon>
        <taxon>Hypocreales</taxon>
        <taxon>Ophiocordycipitaceae</taxon>
        <taxon>Hirsutella</taxon>
    </lineage>
</organism>
<dbReference type="SMART" id="SM00360">
    <property type="entry name" value="RRM"/>
    <property type="match status" value="1"/>
</dbReference>
<dbReference type="InterPro" id="IPR052600">
    <property type="entry name" value="Nuc_rcpt_coact/corep"/>
</dbReference>
<evidence type="ECO:0000256" key="2">
    <source>
        <dbReference type="SAM" id="MobiDB-lite"/>
    </source>
</evidence>
<name>A0A0F7ZQ82_9HYPO</name>
<dbReference type="AlphaFoldDB" id="A0A0F7ZQ82"/>
<gene>
    <name evidence="4" type="ORF">HIM_03672</name>
</gene>
<keyword evidence="1" id="KW-0694">RNA-binding</keyword>
<dbReference type="PROSITE" id="PS50102">
    <property type="entry name" value="RRM"/>
    <property type="match status" value="1"/>
</dbReference>
<feature type="compositionally biased region" description="Basic and acidic residues" evidence="2">
    <location>
        <begin position="575"/>
        <end position="586"/>
    </location>
</feature>
<feature type="region of interest" description="Disordered" evidence="2">
    <location>
        <begin position="768"/>
        <end position="794"/>
    </location>
</feature>
<evidence type="ECO:0000259" key="3">
    <source>
        <dbReference type="PROSITE" id="PS50102"/>
    </source>
</evidence>
<reference evidence="4 5" key="1">
    <citation type="journal article" date="2014" name="Genome Biol. Evol.">
        <title>Comparative genomics and transcriptomics analyses reveal divergent lifestyle features of nematode endoparasitic fungus Hirsutella minnesotensis.</title>
        <authorList>
            <person name="Lai Y."/>
            <person name="Liu K."/>
            <person name="Zhang X."/>
            <person name="Zhang X."/>
            <person name="Li K."/>
            <person name="Wang N."/>
            <person name="Shu C."/>
            <person name="Wu Y."/>
            <person name="Wang C."/>
            <person name="Bushley K.E."/>
            <person name="Xiang M."/>
            <person name="Liu X."/>
        </authorList>
    </citation>
    <scope>NUCLEOTIDE SEQUENCE [LARGE SCALE GENOMIC DNA]</scope>
    <source>
        <strain evidence="4 5">3608</strain>
    </source>
</reference>
<evidence type="ECO:0000256" key="1">
    <source>
        <dbReference type="PROSITE-ProRule" id="PRU00176"/>
    </source>
</evidence>
<feature type="region of interest" description="Disordered" evidence="2">
    <location>
        <begin position="94"/>
        <end position="315"/>
    </location>
</feature>
<feature type="compositionally biased region" description="Polar residues" evidence="2">
    <location>
        <begin position="94"/>
        <end position="106"/>
    </location>
</feature>
<feature type="compositionally biased region" description="Basic and acidic residues" evidence="2">
    <location>
        <begin position="125"/>
        <end position="136"/>
    </location>
</feature>
<dbReference type="Pfam" id="PF00076">
    <property type="entry name" value="RRM_1"/>
    <property type="match status" value="1"/>
</dbReference>
<feature type="compositionally biased region" description="Polar residues" evidence="2">
    <location>
        <begin position="768"/>
        <end position="779"/>
    </location>
</feature>
<feature type="compositionally biased region" description="Basic residues" evidence="2">
    <location>
        <begin position="562"/>
        <end position="574"/>
    </location>
</feature>
<sequence>MTEPEAELQATANLSPVSPSPLHTAAPLVVPALQDTVDTIDAMVAAAADAIASNGVDAEIIDPAITGQSPNDLDQVVDGDGFDETYAQDSTLLAPQSGTQPQLEPTDSNDDYAKTFDSPVEPEEGVERDSRQHEHVASSSMAPECNKISLPSEQLDSNRAPDVVNDNVAHDTSAAQPFQAAAHDSALPSGPPHDSTSSSAAPFNAFQQQKNDEPVTEPEPAADPESASAELQDSSIDIQKLVADLTGQNTDINSDPEPSDGVATADEPAEPIQLTGSTRLPSSSSLPPRPPLPQMGSQSYISQQDTASASIPGTLPSGQILSHTLVAGGAPGASTGAVSSLPNPPATASEALPAAGAVNIPLQASKPAPEHSKDGAPSADYQRHWDQFTSDERQYMSDAKWDRFPEGSRLFIGNLSSDKVSKRDVFDVFHKYGRLAQISLKSAYGFVQYHTVDEGRRAMESLQSTEIKGRRIHLEVSRAQEKGKKDRGGRSPDRARGREGGRRGEKHHQGRDDYRPGRANSPRRNDHHTRDGNSGRGRGHDSGRGDRGRSRSPGYGRNHRDSYRRRSPSPHGRSRHEPELDLPRRYGADVPDVQMILQPEVSRDFATWVESAFKVKGLKTEVMYLHPRFPKDQVIQRQAAEGVLGVVDLDLRAQGTGRIPLQAFDRTAGGNNIRFDQYMDLDPSTATEVILRAKVAAAGSYGQGYSTGPGGYANPYAGQHQHISQASGYPGNYPAHQPPQQHQPSAADISSFMGQLDNATLQRLLSSMQGSVQTRTGATNAPGGYGVNPSAAGASPQVDIQSILSSLGGSAPAPQHGSPQGQYGPGYGAQPPAAPSGGVNVPPARGDAAAQVQNIMAQLARYRQ</sequence>
<accession>A0A0F7ZQ82</accession>
<feature type="compositionally biased region" description="Basic and acidic residues" evidence="2">
    <location>
        <begin position="528"/>
        <end position="549"/>
    </location>
</feature>
<dbReference type="GO" id="GO:0003723">
    <property type="term" value="F:RNA binding"/>
    <property type="evidence" value="ECO:0007669"/>
    <property type="project" value="UniProtKB-UniRule"/>
</dbReference>
<feature type="compositionally biased region" description="Polar residues" evidence="2">
    <location>
        <begin position="194"/>
        <end position="209"/>
    </location>
</feature>
<feature type="region of interest" description="Disordered" evidence="2">
    <location>
        <begin position="806"/>
        <end position="845"/>
    </location>
</feature>
<dbReference type="Proteomes" id="UP000054481">
    <property type="component" value="Unassembled WGS sequence"/>
</dbReference>
<dbReference type="OrthoDB" id="10044938at2759"/>
<dbReference type="PANTHER" id="PTHR23295">
    <property type="entry name" value="NUCLEAR RECEPTOR COACTIVATOR 5-RELATED"/>
    <property type="match status" value="1"/>
</dbReference>
<dbReference type="PANTHER" id="PTHR23295:SF6">
    <property type="entry name" value="NEOSIN, ISOFORM A"/>
    <property type="match status" value="1"/>
</dbReference>
<dbReference type="InterPro" id="IPR000504">
    <property type="entry name" value="RRM_dom"/>
</dbReference>
<proteinExistence type="predicted"/>
<dbReference type="SUPFAM" id="SSF54928">
    <property type="entry name" value="RNA-binding domain, RBD"/>
    <property type="match status" value="1"/>
</dbReference>
<evidence type="ECO:0000313" key="5">
    <source>
        <dbReference type="Proteomes" id="UP000054481"/>
    </source>
</evidence>
<feature type="compositionally biased region" description="Low complexity" evidence="2">
    <location>
        <begin position="734"/>
        <end position="747"/>
    </location>
</feature>
<keyword evidence="5" id="KW-1185">Reference proteome</keyword>
<feature type="compositionally biased region" description="Low complexity" evidence="2">
    <location>
        <begin position="817"/>
        <end position="838"/>
    </location>
</feature>
<dbReference type="InterPro" id="IPR012677">
    <property type="entry name" value="Nucleotide-bd_a/b_plait_sf"/>
</dbReference>